<dbReference type="GO" id="GO:0005886">
    <property type="term" value="C:plasma membrane"/>
    <property type="evidence" value="ECO:0007669"/>
    <property type="project" value="UniProtKB-SubCell"/>
</dbReference>
<dbReference type="EMBL" id="CP014525">
    <property type="protein sequence ID" value="AMW35166.1"/>
    <property type="molecule type" value="Genomic_DNA"/>
</dbReference>
<dbReference type="KEGG" id="hjo:AY555_08245"/>
<dbReference type="Pfam" id="PF13677">
    <property type="entry name" value="MotB_plug"/>
    <property type="match status" value="1"/>
</dbReference>
<evidence type="ECO:0000256" key="4">
    <source>
        <dbReference type="ARBA" id="ARBA00022692"/>
    </source>
</evidence>
<dbReference type="PANTHER" id="PTHR30329:SF21">
    <property type="entry name" value="LIPOPROTEIN YIAD-RELATED"/>
    <property type="match status" value="1"/>
</dbReference>
<keyword evidence="5 8" id="KW-1133">Transmembrane helix</keyword>
<dbReference type="InterPro" id="IPR006665">
    <property type="entry name" value="OmpA-like"/>
</dbReference>
<dbReference type="CDD" id="cd07185">
    <property type="entry name" value="OmpA_C-like"/>
    <property type="match status" value="1"/>
</dbReference>
<evidence type="ECO:0000256" key="5">
    <source>
        <dbReference type="ARBA" id="ARBA00022989"/>
    </source>
</evidence>
<dbReference type="Proteomes" id="UP000076066">
    <property type="component" value="Chromosome"/>
</dbReference>
<dbReference type="PANTHER" id="PTHR30329">
    <property type="entry name" value="STATOR ELEMENT OF FLAGELLAR MOTOR COMPLEX"/>
    <property type="match status" value="1"/>
</dbReference>
<organism evidence="10 11">
    <name type="scientific">Haematospirillum jordaniae</name>
    <dbReference type="NCBI Taxonomy" id="1549855"/>
    <lineage>
        <taxon>Bacteria</taxon>
        <taxon>Pseudomonadati</taxon>
        <taxon>Pseudomonadota</taxon>
        <taxon>Alphaproteobacteria</taxon>
        <taxon>Rhodospirillales</taxon>
        <taxon>Novispirillaceae</taxon>
        <taxon>Haematospirillum</taxon>
    </lineage>
</organism>
<evidence type="ECO:0000256" key="2">
    <source>
        <dbReference type="ARBA" id="ARBA00008914"/>
    </source>
</evidence>
<dbReference type="Pfam" id="PF00691">
    <property type="entry name" value="OmpA"/>
    <property type="match status" value="1"/>
</dbReference>
<reference evidence="10 11" key="1">
    <citation type="submission" date="2016-02" db="EMBL/GenBank/DDBJ databases">
        <title>Complete Genome of H5569, the type strain of the newly described species Haematospirillium jordaniae.</title>
        <authorList>
            <person name="Nicholson A.C."/>
            <person name="Humrighouse B.W."/>
            <person name="Loparov V."/>
            <person name="McQuiston J.R."/>
        </authorList>
    </citation>
    <scope>NUCLEOTIDE SEQUENCE [LARGE SCALE GENOMIC DNA]</scope>
    <source>
        <strain evidence="10 11">H5569</strain>
    </source>
</reference>
<keyword evidence="11" id="KW-1185">Reference proteome</keyword>
<proteinExistence type="inferred from homology"/>
<evidence type="ECO:0000313" key="10">
    <source>
        <dbReference type="EMBL" id="AMW35166.1"/>
    </source>
</evidence>
<name>A0A143DES1_9PROT</name>
<evidence type="ECO:0000313" key="11">
    <source>
        <dbReference type="Proteomes" id="UP000076066"/>
    </source>
</evidence>
<protein>
    <recommendedName>
        <fullName evidence="9">OmpA-like domain-containing protein</fullName>
    </recommendedName>
</protein>
<keyword evidence="6 7" id="KW-0472">Membrane</keyword>
<keyword evidence="3" id="KW-1003">Cell membrane</keyword>
<dbReference type="InterPro" id="IPR025713">
    <property type="entry name" value="MotB-like_N_dom"/>
</dbReference>
<dbReference type="STRING" id="1549855.AY555_08245"/>
<dbReference type="InterPro" id="IPR050330">
    <property type="entry name" value="Bact_OuterMem_StrucFunc"/>
</dbReference>
<dbReference type="GeneID" id="53317146"/>
<dbReference type="InterPro" id="IPR036737">
    <property type="entry name" value="OmpA-like_sf"/>
</dbReference>
<dbReference type="Gene3D" id="3.30.1330.60">
    <property type="entry name" value="OmpA-like domain"/>
    <property type="match status" value="1"/>
</dbReference>
<gene>
    <name evidence="10" type="ORF">AY555_08245</name>
</gene>
<evidence type="ECO:0000259" key="9">
    <source>
        <dbReference type="PROSITE" id="PS51123"/>
    </source>
</evidence>
<dbReference type="RefSeq" id="WP_066135507.1">
    <property type="nucleotide sequence ID" value="NZ_CP014525.1"/>
</dbReference>
<feature type="domain" description="OmpA-like" evidence="9">
    <location>
        <begin position="96"/>
        <end position="224"/>
    </location>
</feature>
<feature type="transmembrane region" description="Helical" evidence="8">
    <location>
        <begin position="20"/>
        <end position="42"/>
    </location>
</feature>
<sequence>MMGNGNNQFSRPSPPADDESWIATFADMATLLLAFFILLAAISKIDAVAFEQVSAGMAKGVGKREIKTPTEDLKQQVQKSVTSLKMQDVVAISTDSQGIVMEMGSGSFFAPDSAELDESAREILAKIAATIGAEQFKSFQIEVQGHTDDSPPETPQYPSNWELSGARAGTVVRYFEEAGIPRARMKTVGMADTAPKVANRGPYGDVLPQNQAINRRVVVRVYPR</sequence>
<dbReference type="OrthoDB" id="345640at2"/>
<keyword evidence="4 8" id="KW-0812">Transmembrane</keyword>
<evidence type="ECO:0000256" key="7">
    <source>
        <dbReference type="PROSITE-ProRule" id="PRU00473"/>
    </source>
</evidence>
<evidence type="ECO:0000256" key="3">
    <source>
        <dbReference type="ARBA" id="ARBA00022475"/>
    </source>
</evidence>
<evidence type="ECO:0000256" key="1">
    <source>
        <dbReference type="ARBA" id="ARBA00004162"/>
    </source>
</evidence>
<comment type="subcellular location">
    <subcellularLocation>
        <location evidence="1">Cell membrane</location>
        <topology evidence="1">Single-pass membrane protein</topology>
    </subcellularLocation>
</comment>
<evidence type="ECO:0000256" key="6">
    <source>
        <dbReference type="ARBA" id="ARBA00023136"/>
    </source>
</evidence>
<dbReference type="PROSITE" id="PS51123">
    <property type="entry name" value="OMPA_2"/>
    <property type="match status" value="1"/>
</dbReference>
<dbReference type="AlphaFoldDB" id="A0A143DES1"/>
<comment type="similarity">
    <text evidence="2">Belongs to the MotB family.</text>
</comment>
<accession>A0A143DES1</accession>
<dbReference type="SUPFAM" id="SSF103088">
    <property type="entry name" value="OmpA-like"/>
    <property type="match status" value="1"/>
</dbReference>
<evidence type="ECO:0000256" key="8">
    <source>
        <dbReference type="SAM" id="Phobius"/>
    </source>
</evidence>